<feature type="region of interest" description="Disordered" evidence="1">
    <location>
        <begin position="1"/>
        <end position="24"/>
    </location>
</feature>
<feature type="compositionally biased region" description="Polar residues" evidence="1">
    <location>
        <begin position="98"/>
        <end position="113"/>
    </location>
</feature>
<proteinExistence type="predicted"/>
<accession>A0A0W0F291</accession>
<feature type="compositionally biased region" description="Polar residues" evidence="1">
    <location>
        <begin position="73"/>
        <end position="83"/>
    </location>
</feature>
<protein>
    <submittedName>
        <fullName evidence="2">Uncharacterized protein</fullName>
    </submittedName>
</protein>
<dbReference type="EMBL" id="LATX01002388">
    <property type="protein sequence ID" value="KTB30372.1"/>
    <property type="molecule type" value="Genomic_DNA"/>
</dbReference>
<evidence type="ECO:0000313" key="3">
    <source>
        <dbReference type="Proteomes" id="UP000054988"/>
    </source>
</evidence>
<dbReference type="Proteomes" id="UP000054988">
    <property type="component" value="Unassembled WGS sequence"/>
</dbReference>
<name>A0A0W0F291_MONRR</name>
<sequence length="135" mass="14526">MSSSQNSLNILTSAAQQAEPQPTEMPHIQQLCVNMPSFHSVPVVMCPPLGAVVNPQAVYVLPAAPTPGKAGSQPKQPLSPSEPSVSSRKKAKHSKASQNCYPPLNTSTWSFKSSDQKLKSKSASKEKPKKRLFTD</sequence>
<gene>
    <name evidence="2" type="ORF">WG66_17130</name>
</gene>
<reference evidence="2 3" key="1">
    <citation type="submission" date="2015-12" db="EMBL/GenBank/DDBJ databases">
        <title>Draft genome sequence of Moniliophthora roreri, the causal agent of frosty pod rot of cacao.</title>
        <authorList>
            <person name="Aime M.C."/>
            <person name="Diaz-Valderrama J.R."/>
            <person name="Kijpornyongpan T."/>
            <person name="Phillips-Mora W."/>
        </authorList>
    </citation>
    <scope>NUCLEOTIDE SEQUENCE [LARGE SCALE GENOMIC DNA]</scope>
    <source>
        <strain evidence="2 3">MCA 2952</strain>
    </source>
</reference>
<feature type="region of interest" description="Disordered" evidence="1">
    <location>
        <begin position="62"/>
        <end position="135"/>
    </location>
</feature>
<organism evidence="2 3">
    <name type="scientific">Moniliophthora roreri</name>
    <name type="common">Frosty pod rot fungus</name>
    <name type="synonym">Monilia roreri</name>
    <dbReference type="NCBI Taxonomy" id="221103"/>
    <lineage>
        <taxon>Eukaryota</taxon>
        <taxon>Fungi</taxon>
        <taxon>Dikarya</taxon>
        <taxon>Basidiomycota</taxon>
        <taxon>Agaricomycotina</taxon>
        <taxon>Agaricomycetes</taxon>
        <taxon>Agaricomycetidae</taxon>
        <taxon>Agaricales</taxon>
        <taxon>Marasmiineae</taxon>
        <taxon>Marasmiaceae</taxon>
        <taxon>Moniliophthora</taxon>
    </lineage>
</organism>
<dbReference type="AlphaFoldDB" id="A0A0W0F291"/>
<feature type="compositionally biased region" description="Polar residues" evidence="1">
    <location>
        <begin position="1"/>
        <end position="20"/>
    </location>
</feature>
<evidence type="ECO:0000313" key="2">
    <source>
        <dbReference type="EMBL" id="KTB30372.1"/>
    </source>
</evidence>
<comment type="caution">
    <text evidence="2">The sequence shown here is derived from an EMBL/GenBank/DDBJ whole genome shotgun (WGS) entry which is preliminary data.</text>
</comment>
<evidence type="ECO:0000256" key="1">
    <source>
        <dbReference type="SAM" id="MobiDB-lite"/>
    </source>
</evidence>
<feature type="compositionally biased region" description="Basic and acidic residues" evidence="1">
    <location>
        <begin position="114"/>
        <end position="135"/>
    </location>
</feature>